<name>A0A1J7IJ09_9PEZI</name>
<sequence>MGFNVGSPTFLALLSTGEATDPSILFWDRLKPWKCWLWKVSVADLSRAAYRTALQTLKRPGVDNVKEHNIEMEAGKWEGDKTSPSIRGGPNFGIVHVPLKPLPELLSNVRIFGAG</sequence>
<organism evidence="1 2">
    <name type="scientific">Coniochaeta ligniaria NRRL 30616</name>
    <dbReference type="NCBI Taxonomy" id="1408157"/>
    <lineage>
        <taxon>Eukaryota</taxon>
        <taxon>Fungi</taxon>
        <taxon>Dikarya</taxon>
        <taxon>Ascomycota</taxon>
        <taxon>Pezizomycotina</taxon>
        <taxon>Sordariomycetes</taxon>
        <taxon>Sordariomycetidae</taxon>
        <taxon>Coniochaetales</taxon>
        <taxon>Coniochaetaceae</taxon>
        <taxon>Coniochaeta</taxon>
    </lineage>
</organism>
<dbReference type="Proteomes" id="UP000182658">
    <property type="component" value="Unassembled WGS sequence"/>
</dbReference>
<gene>
    <name evidence="1" type="ORF">CONLIGDRAFT_633819</name>
</gene>
<accession>A0A1J7IJ09</accession>
<reference evidence="1 2" key="1">
    <citation type="submission" date="2016-10" db="EMBL/GenBank/DDBJ databases">
        <title>Draft genome sequence of Coniochaeta ligniaria NRRL30616, a lignocellulolytic fungus for bioabatement of inhibitors in plant biomass hydrolysates.</title>
        <authorList>
            <consortium name="DOE Joint Genome Institute"/>
            <person name="Jimenez D.J."/>
            <person name="Hector R.E."/>
            <person name="Riley R."/>
            <person name="Sun H."/>
            <person name="Grigoriev I.V."/>
            <person name="Van Elsas J.D."/>
            <person name="Nichols N.N."/>
        </authorList>
    </citation>
    <scope>NUCLEOTIDE SEQUENCE [LARGE SCALE GENOMIC DNA]</scope>
    <source>
        <strain evidence="1 2">NRRL 30616</strain>
    </source>
</reference>
<proteinExistence type="predicted"/>
<protein>
    <submittedName>
        <fullName evidence="1">Uncharacterized protein</fullName>
    </submittedName>
</protein>
<evidence type="ECO:0000313" key="1">
    <source>
        <dbReference type="EMBL" id="OIW27454.1"/>
    </source>
</evidence>
<dbReference type="AlphaFoldDB" id="A0A1J7IJ09"/>
<dbReference type="EMBL" id="KV875099">
    <property type="protein sequence ID" value="OIW27454.1"/>
    <property type="molecule type" value="Genomic_DNA"/>
</dbReference>
<dbReference type="InParanoid" id="A0A1J7IJ09"/>
<keyword evidence="2" id="KW-1185">Reference proteome</keyword>
<evidence type="ECO:0000313" key="2">
    <source>
        <dbReference type="Proteomes" id="UP000182658"/>
    </source>
</evidence>